<comment type="subcellular location">
    <subcellularLocation>
        <location evidence="1 7">Cell membrane</location>
        <topology evidence="1 7">Multi-pass membrane protein</topology>
    </subcellularLocation>
</comment>
<evidence type="ECO:0000256" key="6">
    <source>
        <dbReference type="ARBA" id="ARBA00023136"/>
    </source>
</evidence>
<sequence length="333" mass="35833">MNTPLRTTNRRRLLASAWLSFVLLLALLAAWLPLPYAPATTDLAHVAEPPLQTAAAYPHHWLGTDPFGRDLLANLIFGARTALLVSVPAALFSTGLGLMLGSFAGFWGDTNLRVALGYWLASGSALLAAFLSFAGFWSTTAFLLLSGFTLVIVLATPRLRLLRHLAAFPADRLVMSAVALLESIPRLVLVLVMAAVQEASVFNLLLVLSFTYWTGPARLIRADLQRVKHLPYIEAARAAGLSDFSVLLRHALPNASRGVRTAFPLSIAALIGLETTLSFLGIGLPAETASWGRLMATVRLEPAAWWLIAEPGLLLLGTMLALRQLAGTRPTTV</sequence>
<dbReference type="InterPro" id="IPR035906">
    <property type="entry name" value="MetI-like_sf"/>
</dbReference>
<feature type="transmembrane region" description="Helical" evidence="7">
    <location>
        <begin position="116"/>
        <end position="136"/>
    </location>
</feature>
<dbReference type="RefSeq" id="WP_188810403.1">
    <property type="nucleotide sequence ID" value="NZ_BMHT01000001.1"/>
</dbReference>
<keyword evidence="10" id="KW-1185">Reference proteome</keyword>
<evidence type="ECO:0000313" key="10">
    <source>
        <dbReference type="Proteomes" id="UP000632273"/>
    </source>
</evidence>
<feature type="domain" description="ABC transmembrane type-1" evidence="8">
    <location>
        <begin position="137"/>
        <end position="326"/>
    </location>
</feature>
<comment type="caution">
    <text evidence="9">The sequence shown here is derived from an EMBL/GenBank/DDBJ whole genome shotgun (WGS) entry which is preliminary data.</text>
</comment>
<dbReference type="InterPro" id="IPR000515">
    <property type="entry name" value="MetI-like"/>
</dbReference>
<evidence type="ECO:0000313" key="9">
    <source>
        <dbReference type="EMBL" id="GGE96403.1"/>
    </source>
</evidence>
<keyword evidence="6 7" id="KW-0472">Membrane</keyword>
<comment type="similarity">
    <text evidence="7">Belongs to the binding-protein-dependent transport system permease family.</text>
</comment>
<dbReference type="PANTHER" id="PTHR43386:SF1">
    <property type="entry name" value="D,D-DIPEPTIDE TRANSPORT SYSTEM PERMEASE PROTEIN DDPC-RELATED"/>
    <property type="match status" value="1"/>
</dbReference>
<evidence type="ECO:0000259" key="8">
    <source>
        <dbReference type="PROSITE" id="PS50928"/>
    </source>
</evidence>
<dbReference type="PROSITE" id="PS50928">
    <property type="entry name" value="ABC_TM1"/>
    <property type="match status" value="1"/>
</dbReference>
<gene>
    <name evidence="9" type="ORF">GCM10011383_03940</name>
</gene>
<reference evidence="10" key="1">
    <citation type="journal article" date="2019" name="Int. J. Syst. Evol. Microbiol.">
        <title>The Global Catalogue of Microorganisms (GCM) 10K type strain sequencing project: providing services to taxonomists for standard genome sequencing and annotation.</title>
        <authorList>
            <consortium name="The Broad Institute Genomics Platform"/>
            <consortium name="The Broad Institute Genome Sequencing Center for Infectious Disease"/>
            <person name="Wu L."/>
            <person name="Ma J."/>
        </authorList>
    </citation>
    <scope>NUCLEOTIDE SEQUENCE [LARGE SCALE GENOMIC DNA]</scope>
    <source>
        <strain evidence="10">CGMCC 1.15197</strain>
    </source>
</reference>
<dbReference type="Pfam" id="PF00528">
    <property type="entry name" value="BPD_transp_1"/>
    <property type="match status" value="1"/>
</dbReference>
<dbReference type="InterPro" id="IPR050366">
    <property type="entry name" value="BP-dependent_transpt_permease"/>
</dbReference>
<evidence type="ECO:0000256" key="5">
    <source>
        <dbReference type="ARBA" id="ARBA00022989"/>
    </source>
</evidence>
<evidence type="ECO:0000256" key="3">
    <source>
        <dbReference type="ARBA" id="ARBA00022475"/>
    </source>
</evidence>
<keyword evidence="5 7" id="KW-1133">Transmembrane helix</keyword>
<feature type="transmembrane region" description="Helical" evidence="7">
    <location>
        <begin position="201"/>
        <end position="220"/>
    </location>
</feature>
<keyword evidence="3" id="KW-1003">Cell membrane</keyword>
<dbReference type="CDD" id="cd06261">
    <property type="entry name" value="TM_PBP2"/>
    <property type="match status" value="1"/>
</dbReference>
<feature type="transmembrane region" description="Helical" evidence="7">
    <location>
        <begin position="82"/>
        <end position="104"/>
    </location>
</feature>
<protein>
    <submittedName>
        <fullName evidence="9">Peptide ABC transporter permease</fullName>
    </submittedName>
</protein>
<feature type="transmembrane region" description="Helical" evidence="7">
    <location>
        <begin position="262"/>
        <end position="283"/>
    </location>
</feature>
<dbReference type="Proteomes" id="UP000632273">
    <property type="component" value="Unassembled WGS sequence"/>
</dbReference>
<keyword evidence="4 7" id="KW-0812">Transmembrane</keyword>
<dbReference type="Gene3D" id="1.10.3720.10">
    <property type="entry name" value="MetI-like"/>
    <property type="match status" value="1"/>
</dbReference>
<feature type="transmembrane region" description="Helical" evidence="7">
    <location>
        <begin position="303"/>
        <end position="322"/>
    </location>
</feature>
<dbReference type="InterPro" id="IPR006311">
    <property type="entry name" value="TAT_signal"/>
</dbReference>
<feature type="transmembrane region" description="Helical" evidence="7">
    <location>
        <begin position="173"/>
        <end position="195"/>
    </location>
</feature>
<evidence type="ECO:0000256" key="2">
    <source>
        <dbReference type="ARBA" id="ARBA00022448"/>
    </source>
</evidence>
<evidence type="ECO:0000256" key="7">
    <source>
        <dbReference type="RuleBase" id="RU363032"/>
    </source>
</evidence>
<proteinExistence type="inferred from homology"/>
<evidence type="ECO:0000256" key="4">
    <source>
        <dbReference type="ARBA" id="ARBA00022692"/>
    </source>
</evidence>
<organism evidence="9 10">
    <name type="scientific">Hymenobacter cavernae</name>
    <dbReference type="NCBI Taxonomy" id="2044852"/>
    <lineage>
        <taxon>Bacteria</taxon>
        <taxon>Pseudomonadati</taxon>
        <taxon>Bacteroidota</taxon>
        <taxon>Cytophagia</taxon>
        <taxon>Cytophagales</taxon>
        <taxon>Hymenobacteraceae</taxon>
        <taxon>Hymenobacter</taxon>
    </lineage>
</organism>
<dbReference type="EMBL" id="BMHT01000001">
    <property type="protein sequence ID" value="GGE96403.1"/>
    <property type="molecule type" value="Genomic_DNA"/>
</dbReference>
<name>A0ABQ1TLH8_9BACT</name>
<accession>A0ABQ1TLH8</accession>
<evidence type="ECO:0000256" key="1">
    <source>
        <dbReference type="ARBA" id="ARBA00004651"/>
    </source>
</evidence>
<dbReference type="PROSITE" id="PS51318">
    <property type="entry name" value="TAT"/>
    <property type="match status" value="1"/>
</dbReference>
<dbReference type="SUPFAM" id="SSF161098">
    <property type="entry name" value="MetI-like"/>
    <property type="match status" value="1"/>
</dbReference>
<dbReference type="PANTHER" id="PTHR43386">
    <property type="entry name" value="OLIGOPEPTIDE TRANSPORT SYSTEM PERMEASE PROTEIN APPC"/>
    <property type="match status" value="1"/>
</dbReference>
<feature type="transmembrane region" description="Helical" evidence="7">
    <location>
        <begin position="142"/>
        <end position="161"/>
    </location>
</feature>
<keyword evidence="2 7" id="KW-0813">Transport</keyword>